<organism evidence="2 3">
    <name type="scientific">Pyxidicoccus parkwayensis</name>
    <dbReference type="NCBI Taxonomy" id="2813578"/>
    <lineage>
        <taxon>Bacteria</taxon>
        <taxon>Pseudomonadati</taxon>
        <taxon>Myxococcota</taxon>
        <taxon>Myxococcia</taxon>
        <taxon>Myxococcales</taxon>
        <taxon>Cystobacterineae</taxon>
        <taxon>Myxococcaceae</taxon>
        <taxon>Pyxidicoccus</taxon>
    </lineage>
</organism>
<evidence type="ECO:0000256" key="1">
    <source>
        <dbReference type="SAM" id="MobiDB-lite"/>
    </source>
</evidence>
<dbReference type="RefSeq" id="WP_206722964.1">
    <property type="nucleotide sequence ID" value="NZ_CP071090.1"/>
</dbReference>
<reference evidence="2 3" key="1">
    <citation type="submission" date="2021-02" db="EMBL/GenBank/DDBJ databases">
        <title>De Novo genome assembly of isolated myxobacteria.</title>
        <authorList>
            <person name="Stevens D.C."/>
        </authorList>
    </citation>
    <scope>NUCLEOTIDE SEQUENCE [LARGE SCALE GENOMIC DNA]</scope>
    <source>
        <strain evidence="3">SCPEA02</strain>
    </source>
</reference>
<dbReference type="EMBL" id="CP071090">
    <property type="protein sequence ID" value="QSQ21386.1"/>
    <property type="molecule type" value="Genomic_DNA"/>
</dbReference>
<gene>
    <name evidence="2" type="ORF">JY651_40400</name>
</gene>
<evidence type="ECO:0000313" key="2">
    <source>
        <dbReference type="EMBL" id="QSQ21386.1"/>
    </source>
</evidence>
<keyword evidence="3" id="KW-1185">Reference proteome</keyword>
<evidence type="ECO:0000313" key="3">
    <source>
        <dbReference type="Proteomes" id="UP000662747"/>
    </source>
</evidence>
<name>A0ABX7NR88_9BACT</name>
<protein>
    <submittedName>
        <fullName evidence="2">Uncharacterized protein</fullName>
    </submittedName>
</protein>
<feature type="region of interest" description="Disordered" evidence="1">
    <location>
        <begin position="573"/>
        <end position="620"/>
    </location>
</feature>
<sequence>MSYLDAVRLHFAGRFQSDPATVNNDVRHFNNATFKPEYQEPRVPGGDFNGWWNPEGSGSFRLVGCKVTRVCYGDGSSATTKQADPVVGMWVADANERVAGKHVDLDPQQQLVSELWGLMVRLSDGERDCFSGRYHVAAFSDIWWARTKNLGPYKGDAGASCFYQSVIGPVDWGSLPDSRFLRELSRAAPQGLLSIRFVMDGYNSNAALPDMTMGRLVGTIGPYEHHEPRHFVAGRHLLSRVANNVPVSALNFMPAVVDSRRDVVVADFGNSLPVQTVRGPFADVGDVEVGYLEADGSFHSLGAADYRTPGWYESTAGIQSFPKDRPLTRQERHAVEHSRLAVAVAGQVVLKENEGGVHLRADTFVHRLDPGDTARVELYATRYGKPYPGATVVAWHDSSGLQPGVGPGPLGPAPAFGTPVEALTFDECIHTDHDGRATLELHASNPGSPRGYIDGQVYGVRYLLKEVARLFTNGTPPDFGYDPADFLSVLVWDAFPMPALPSWHEHLQPIFQQYANVYPLMGRIVNLASYDDLVRHTQLLAFAFGLPREDPNHMPATRALSNGKRRAILEWLRNPGPDGKPRLGTPVPRPAAEPQATALAPPESSTSASPEESKTLISKQRRLISLPPRLIQRVLSE</sequence>
<feature type="compositionally biased region" description="Low complexity" evidence="1">
    <location>
        <begin position="596"/>
        <end position="610"/>
    </location>
</feature>
<dbReference type="Proteomes" id="UP000662747">
    <property type="component" value="Chromosome"/>
</dbReference>
<accession>A0ABX7NR88</accession>
<proteinExistence type="predicted"/>